<organism evidence="2 3">
    <name type="scientific">Klebsormidium nitens</name>
    <name type="common">Green alga</name>
    <name type="synonym">Ulothrix nitens</name>
    <dbReference type="NCBI Taxonomy" id="105231"/>
    <lineage>
        <taxon>Eukaryota</taxon>
        <taxon>Viridiplantae</taxon>
        <taxon>Streptophyta</taxon>
        <taxon>Klebsormidiophyceae</taxon>
        <taxon>Klebsormidiales</taxon>
        <taxon>Klebsormidiaceae</taxon>
        <taxon>Klebsormidium</taxon>
    </lineage>
</organism>
<dbReference type="Pfam" id="PF12146">
    <property type="entry name" value="Hydrolase_4"/>
    <property type="match status" value="1"/>
</dbReference>
<dbReference type="Proteomes" id="UP000054558">
    <property type="component" value="Unassembled WGS sequence"/>
</dbReference>
<accession>A0A1Y1I8B0</accession>
<keyword evidence="3" id="KW-1185">Reference proteome</keyword>
<name>A0A1Y1I8B0_KLENI</name>
<sequence length="344" mass="37351">MAAPAWKKSDEYYAGLGISHSESIETTARGLKLFTQRWLPEGEAKALVCIVHGYGMESSIYFGGVGERLAKDGFAAVALDHMGHGQSEGEPVYFKSLDILVDDALFFFNKVKAEYAGKGSFLFGESMGGAICLLIHRREPDAWKGAVLLAPMCKISEKLKPPPIVTAIMSKLAFVAPKWKIVPTKDIIETGFKEPAKREELRKNPFAYQEKPRLGTALALLRASSSIEQRLDEVTIPFLLLHGGADAVTDPEVSAALHDQAKSFDKTFKLYPGMWHGLLTGEPDDNAELVWHDILAWLDQRSGAAAGPTQADPAASTGATIKTGESEERAIQDHADVKAAVATL</sequence>
<dbReference type="STRING" id="105231.A0A1Y1I8B0"/>
<reference evidence="2 3" key="1">
    <citation type="journal article" date="2014" name="Nat. Commun.">
        <title>Klebsormidium flaccidum genome reveals primary factors for plant terrestrial adaptation.</title>
        <authorList>
            <person name="Hori K."/>
            <person name="Maruyama F."/>
            <person name="Fujisawa T."/>
            <person name="Togashi T."/>
            <person name="Yamamoto N."/>
            <person name="Seo M."/>
            <person name="Sato S."/>
            <person name="Yamada T."/>
            <person name="Mori H."/>
            <person name="Tajima N."/>
            <person name="Moriyama T."/>
            <person name="Ikeuchi M."/>
            <person name="Watanabe M."/>
            <person name="Wada H."/>
            <person name="Kobayashi K."/>
            <person name="Saito M."/>
            <person name="Masuda T."/>
            <person name="Sasaki-Sekimoto Y."/>
            <person name="Mashiguchi K."/>
            <person name="Awai K."/>
            <person name="Shimojima M."/>
            <person name="Masuda S."/>
            <person name="Iwai M."/>
            <person name="Nobusawa T."/>
            <person name="Narise T."/>
            <person name="Kondo S."/>
            <person name="Saito H."/>
            <person name="Sato R."/>
            <person name="Murakawa M."/>
            <person name="Ihara Y."/>
            <person name="Oshima-Yamada Y."/>
            <person name="Ohtaka K."/>
            <person name="Satoh M."/>
            <person name="Sonobe K."/>
            <person name="Ishii M."/>
            <person name="Ohtani R."/>
            <person name="Kanamori-Sato M."/>
            <person name="Honoki R."/>
            <person name="Miyazaki D."/>
            <person name="Mochizuki H."/>
            <person name="Umetsu J."/>
            <person name="Higashi K."/>
            <person name="Shibata D."/>
            <person name="Kamiya Y."/>
            <person name="Sato N."/>
            <person name="Nakamura Y."/>
            <person name="Tabata S."/>
            <person name="Ida S."/>
            <person name="Kurokawa K."/>
            <person name="Ohta H."/>
        </authorList>
    </citation>
    <scope>NUCLEOTIDE SEQUENCE [LARGE SCALE GENOMIC DNA]</scope>
    <source>
        <strain evidence="2 3">NIES-2285</strain>
    </source>
</reference>
<dbReference type="OMA" id="ICALEEY"/>
<dbReference type="AlphaFoldDB" id="A0A1Y1I8B0"/>
<dbReference type="OrthoDB" id="2498029at2759"/>
<dbReference type="PANTHER" id="PTHR11614">
    <property type="entry name" value="PHOSPHOLIPASE-RELATED"/>
    <property type="match status" value="1"/>
</dbReference>
<dbReference type="InterPro" id="IPR000073">
    <property type="entry name" value="AB_hydrolase_1"/>
</dbReference>
<dbReference type="InterPro" id="IPR051044">
    <property type="entry name" value="MAG_DAG_Lipase"/>
</dbReference>
<dbReference type="GO" id="GO:0016298">
    <property type="term" value="F:lipase activity"/>
    <property type="evidence" value="ECO:0000318"/>
    <property type="project" value="GO_Central"/>
</dbReference>
<evidence type="ECO:0000259" key="1">
    <source>
        <dbReference type="Pfam" id="PF12146"/>
    </source>
</evidence>
<dbReference type="EMBL" id="DF237288">
    <property type="protein sequence ID" value="GAQ87215.1"/>
    <property type="molecule type" value="Genomic_DNA"/>
</dbReference>
<feature type="domain" description="Serine aminopeptidase S33" evidence="1">
    <location>
        <begin position="43"/>
        <end position="283"/>
    </location>
</feature>
<protein>
    <submittedName>
        <fullName evidence="2">Monoacylglycerol Lipase</fullName>
    </submittedName>
</protein>
<gene>
    <name evidence="2" type="ORF">KFL_003390050</name>
</gene>
<dbReference type="PRINTS" id="PR00111">
    <property type="entry name" value="ABHYDROLASE"/>
</dbReference>
<dbReference type="InterPro" id="IPR022742">
    <property type="entry name" value="Hydrolase_4"/>
</dbReference>
<dbReference type="Gene3D" id="3.40.50.1820">
    <property type="entry name" value="alpha/beta hydrolase"/>
    <property type="match status" value="1"/>
</dbReference>
<proteinExistence type="predicted"/>
<dbReference type="SUPFAM" id="SSF53474">
    <property type="entry name" value="alpha/beta-Hydrolases"/>
    <property type="match status" value="1"/>
</dbReference>
<evidence type="ECO:0000313" key="3">
    <source>
        <dbReference type="Proteomes" id="UP000054558"/>
    </source>
</evidence>
<evidence type="ECO:0000313" key="2">
    <source>
        <dbReference type="EMBL" id="GAQ87215.1"/>
    </source>
</evidence>
<dbReference type="InterPro" id="IPR029058">
    <property type="entry name" value="AB_hydrolase_fold"/>
</dbReference>
<dbReference type="GO" id="GO:0016020">
    <property type="term" value="C:membrane"/>
    <property type="evidence" value="ECO:0000318"/>
    <property type="project" value="GO_Central"/>
</dbReference>